<evidence type="ECO:0000313" key="1">
    <source>
        <dbReference type="EMBL" id="WXB96542.1"/>
    </source>
</evidence>
<dbReference type="PANTHER" id="PTHR21485:SF6">
    <property type="entry name" value="N-ACYLNEURAMINATE CYTIDYLYLTRANSFERASE-RELATED"/>
    <property type="match status" value="1"/>
</dbReference>
<dbReference type="Gene3D" id="3.90.550.10">
    <property type="entry name" value="Spore Coat Polysaccharide Biosynthesis Protein SpsA, Chain A"/>
    <property type="match status" value="1"/>
</dbReference>
<dbReference type="PANTHER" id="PTHR21485">
    <property type="entry name" value="HAD SUPERFAMILY MEMBERS CMAS AND KDSC"/>
    <property type="match status" value="1"/>
</dbReference>
<reference evidence="1 2" key="1">
    <citation type="submission" date="2024-02" db="EMBL/GenBank/DDBJ databases">
        <title>Seven novel Bacillus-like species.</title>
        <authorList>
            <person name="Liu G."/>
        </authorList>
    </citation>
    <scope>NUCLEOTIDE SEQUENCE [LARGE SCALE GENOMIC DNA]</scope>
    <source>
        <strain evidence="1 2">FJAT-52054</strain>
    </source>
</reference>
<dbReference type="CDD" id="cd02513">
    <property type="entry name" value="CMP-NeuAc_Synthase"/>
    <property type="match status" value="1"/>
</dbReference>
<dbReference type="GO" id="GO:0016779">
    <property type="term" value="F:nucleotidyltransferase activity"/>
    <property type="evidence" value="ECO:0007669"/>
    <property type="project" value="UniProtKB-KW"/>
</dbReference>
<organism evidence="1 2">
    <name type="scientific">Metabacillus sediminis</name>
    <dbReference type="NCBI Taxonomy" id="3117746"/>
    <lineage>
        <taxon>Bacteria</taxon>
        <taxon>Bacillati</taxon>
        <taxon>Bacillota</taxon>
        <taxon>Bacilli</taxon>
        <taxon>Bacillales</taxon>
        <taxon>Bacillaceae</taxon>
        <taxon>Metabacillus</taxon>
    </lineage>
</organism>
<dbReference type="Proteomes" id="UP001377337">
    <property type="component" value="Chromosome"/>
</dbReference>
<dbReference type="SUPFAM" id="SSF53448">
    <property type="entry name" value="Nucleotide-diphospho-sugar transferases"/>
    <property type="match status" value="1"/>
</dbReference>
<dbReference type="EC" id="2.7.7.-" evidence="1"/>
<keyword evidence="1" id="KW-0548">Nucleotidyltransferase</keyword>
<dbReference type="InterPro" id="IPR050793">
    <property type="entry name" value="CMP-NeuNAc_synthase"/>
</dbReference>
<dbReference type="InterPro" id="IPR003329">
    <property type="entry name" value="Cytidylyl_trans"/>
</dbReference>
<dbReference type="Pfam" id="PF02348">
    <property type="entry name" value="CTP_transf_3"/>
    <property type="match status" value="1"/>
</dbReference>
<dbReference type="RefSeq" id="WP_338778592.1">
    <property type="nucleotide sequence ID" value="NZ_CP147407.1"/>
</dbReference>
<dbReference type="EMBL" id="CP147407">
    <property type="protein sequence ID" value="WXB96542.1"/>
    <property type="molecule type" value="Genomic_DNA"/>
</dbReference>
<keyword evidence="2" id="KW-1185">Reference proteome</keyword>
<sequence length="228" mass="25785">MIQTKKVLAIIPARGGSKGVPRKNIRPLAGKPLIAWSIEEAKKSKYIDFLMLSSEDDEIIESARQYGCNVPFKRPKELADDETPGIDPILHAIEQLPEYDLVVVLQPTSPMRSVNDIDQCIEQVIAKCAPACVSVTEPDKSPYWMYTINDGGLMKPLIPQDSQTVRRQDLPNVYALNGAVYVAEIKWLRQCKSFLSDKTIAYNMSKNRSVDIDTLEDFEYCRYLLQKS</sequence>
<name>A0ABZ2NG55_9BACI</name>
<gene>
    <name evidence="1" type="ORF">WCV65_18720</name>
</gene>
<protein>
    <submittedName>
        <fullName evidence="1">Acylneuraminate cytidylyltransferase family protein</fullName>
        <ecNumber evidence="1">2.7.7.-</ecNumber>
    </submittedName>
</protein>
<accession>A0ABZ2NG55</accession>
<proteinExistence type="predicted"/>
<evidence type="ECO:0000313" key="2">
    <source>
        <dbReference type="Proteomes" id="UP001377337"/>
    </source>
</evidence>
<dbReference type="InterPro" id="IPR029044">
    <property type="entry name" value="Nucleotide-diphossugar_trans"/>
</dbReference>
<keyword evidence="1" id="KW-0808">Transferase</keyword>